<dbReference type="InterPro" id="IPR050336">
    <property type="entry name" value="Chromosome_partition/occlusion"/>
</dbReference>
<dbReference type="SUPFAM" id="SSF110849">
    <property type="entry name" value="ParB/Sulfiredoxin"/>
    <property type="match status" value="1"/>
</dbReference>
<dbReference type="Gene3D" id="1.10.10.2830">
    <property type="match status" value="1"/>
</dbReference>
<name>A0A2M7G8J4_9BACT</name>
<dbReference type="SMART" id="SM00470">
    <property type="entry name" value="ParB"/>
    <property type="match status" value="1"/>
</dbReference>
<proteinExistence type="predicted"/>
<dbReference type="Pfam" id="PF02195">
    <property type="entry name" value="ParB_N"/>
    <property type="match status" value="1"/>
</dbReference>
<dbReference type="GO" id="GO:0045881">
    <property type="term" value="P:positive regulation of sporulation resulting in formation of a cellular spore"/>
    <property type="evidence" value="ECO:0007669"/>
    <property type="project" value="TreeGrafter"/>
</dbReference>
<sequence>MIDTLNKHELKLDEILIHEEKPLDSAKLEHLIESIQEKGLVSPVTLNSDHHLIAGFHRFMAFKKLAEKDPQTYGQIPVRILNEADCQQLQQLETTEKLFRTDLSILEKAEAFKAYFDSLKYGQERHKTTVIFKTLDISRRTFFNLRAIAERLSQEVRERIKTLTQQELSNSTPQLLALAKYEESIQLRLLERLEQGLAATVFDAIRQDEQDQLDESTGRKGRRKFLKSPSLKLNKDLRKELLELSRKTGKGQNELFNEIFETGLELIQRQYL</sequence>
<dbReference type="Gene3D" id="3.90.1530.30">
    <property type="match status" value="1"/>
</dbReference>
<dbReference type="AlphaFoldDB" id="A0A2M7G8J4"/>
<dbReference type="PANTHER" id="PTHR33375">
    <property type="entry name" value="CHROMOSOME-PARTITIONING PROTEIN PARB-RELATED"/>
    <property type="match status" value="1"/>
</dbReference>
<dbReference type="EMBL" id="PFFQ01000012">
    <property type="protein sequence ID" value="PIW18428.1"/>
    <property type="molecule type" value="Genomic_DNA"/>
</dbReference>
<protein>
    <recommendedName>
        <fullName evidence="1">ParB-like N-terminal domain-containing protein</fullName>
    </recommendedName>
</protein>
<evidence type="ECO:0000313" key="3">
    <source>
        <dbReference type="Proteomes" id="UP000231019"/>
    </source>
</evidence>
<dbReference type="PANTHER" id="PTHR33375:SF1">
    <property type="entry name" value="CHROMOSOME-PARTITIONING PROTEIN PARB-RELATED"/>
    <property type="match status" value="1"/>
</dbReference>
<accession>A0A2M7G8J4</accession>
<dbReference type="GO" id="GO:0007059">
    <property type="term" value="P:chromosome segregation"/>
    <property type="evidence" value="ECO:0007669"/>
    <property type="project" value="TreeGrafter"/>
</dbReference>
<dbReference type="Proteomes" id="UP000231019">
    <property type="component" value="Unassembled WGS sequence"/>
</dbReference>
<gene>
    <name evidence="2" type="ORF">COW36_03820</name>
</gene>
<dbReference type="InterPro" id="IPR036086">
    <property type="entry name" value="ParB/Sulfiredoxin_sf"/>
</dbReference>
<dbReference type="GO" id="GO:0005694">
    <property type="term" value="C:chromosome"/>
    <property type="evidence" value="ECO:0007669"/>
    <property type="project" value="TreeGrafter"/>
</dbReference>
<comment type="caution">
    <text evidence="2">The sequence shown here is derived from an EMBL/GenBank/DDBJ whole genome shotgun (WGS) entry which is preliminary data.</text>
</comment>
<reference evidence="2 3" key="1">
    <citation type="submission" date="2017-09" db="EMBL/GenBank/DDBJ databases">
        <title>Depth-based differentiation of microbial function through sediment-hosted aquifers and enrichment of novel symbionts in the deep terrestrial subsurface.</title>
        <authorList>
            <person name="Probst A.J."/>
            <person name="Ladd B."/>
            <person name="Jarett J.K."/>
            <person name="Geller-Mcgrath D.E."/>
            <person name="Sieber C.M."/>
            <person name="Emerson J.B."/>
            <person name="Anantharaman K."/>
            <person name="Thomas B.C."/>
            <person name="Malmstrom R."/>
            <person name="Stieglmeier M."/>
            <person name="Klingl A."/>
            <person name="Woyke T."/>
            <person name="Ryan C.M."/>
            <person name="Banfield J.F."/>
        </authorList>
    </citation>
    <scope>NUCLEOTIDE SEQUENCE [LARGE SCALE GENOMIC DNA]</scope>
    <source>
        <strain evidence="2">CG17_big_fil_post_rev_8_21_14_2_50_48_46</strain>
    </source>
</reference>
<organism evidence="2 3">
    <name type="scientific">bacterium (Candidatus Blackallbacteria) CG17_big_fil_post_rev_8_21_14_2_50_48_46</name>
    <dbReference type="NCBI Taxonomy" id="2014261"/>
    <lineage>
        <taxon>Bacteria</taxon>
        <taxon>Candidatus Blackallbacteria</taxon>
    </lineage>
</organism>
<evidence type="ECO:0000259" key="1">
    <source>
        <dbReference type="SMART" id="SM00470"/>
    </source>
</evidence>
<dbReference type="InterPro" id="IPR003115">
    <property type="entry name" value="ParB_N"/>
</dbReference>
<feature type="domain" description="ParB-like N-terminal" evidence="1">
    <location>
        <begin position="8"/>
        <end position="96"/>
    </location>
</feature>
<evidence type="ECO:0000313" key="2">
    <source>
        <dbReference type="EMBL" id="PIW18428.1"/>
    </source>
</evidence>